<dbReference type="InterPro" id="IPR016181">
    <property type="entry name" value="Acyl_CoA_acyltransferase"/>
</dbReference>
<dbReference type="FunFam" id="3.40.630.30:FF:000047">
    <property type="entry name" value="Acetyltransferase, GNAT family"/>
    <property type="match status" value="1"/>
</dbReference>
<protein>
    <submittedName>
        <fullName evidence="2">Acetyltransferase, GNAT family</fullName>
    </submittedName>
</protein>
<sequence>MKMLKKLSDKIYYEVFMRINELGQPIGDALPDFQPGDLPNLERIEGQYVIIERLSKDKHGTDLYEVYGPDSPADMWTYLFQNPAQNQAEWSQKLEQMLAAQDRFHYAIVDKESGKALGTFALMRIDRGNRVIEVGAVTYSPKLKRTRLATEAQYLLARYVFEELEYRRYEWKCDSLNQPSRRAAERLGFTYEGRFRQAIVYKGRNRDTDWLSMIDTDWPAVKSRLEKWLSPDNFDEKGWQIKALSDF</sequence>
<feature type="domain" description="N-acetyltransferase" evidence="1">
    <location>
        <begin position="65"/>
        <end position="207"/>
    </location>
</feature>
<dbReference type="InterPro" id="IPR000182">
    <property type="entry name" value="GNAT_dom"/>
</dbReference>
<evidence type="ECO:0000259" key="1">
    <source>
        <dbReference type="PROSITE" id="PS51186"/>
    </source>
</evidence>
<dbReference type="Pfam" id="PF13302">
    <property type="entry name" value="Acetyltransf_3"/>
    <property type="match status" value="1"/>
</dbReference>
<evidence type="ECO:0000313" key="3">
    <source>
        <dbReference type="Proteomes" id="UP000003857"/>
    </source>
</evidence>
<accession>A0ABC9PCL0</accession>
<dbReference type="AlphaFoldDB" id="A0ABC9PCL0"/>
<dbReference type="PANTHER" id="PTHR43441:SF2">
    <property type="entry name" value="FAMILY ACETYLTRANSFERASE, PUTATIVE (AFU_ORTHOLOGUE AFUA_7G00850)-RELATED"/>
    <property type="match status" value="1"/>
</dbReference>
<dbReference type="InterPro" id="IPR051908">
    <property type="entry name" value="Ribosomal_N-acetyltransferase"/>
</dbReference>
<comment type="caution">
    <text evidence="2">The sequence shown here is derived from an EMBL/GenBank/DDBJ whole genome shotgun (WGS) entry which is preliminary data.</text>
</comment>
<proteinExistence type="predicted"/>
<dbReference type="SUPFAM" id="SSF55729">
    <property type="entry name" value="Acyl-CoA N-acyltransferases (Nat)"/>
    <property type="match status" value="1"/>
</dbReference>
<reference evidence="2 3" key="1">
    <citation type="submission" date="2011-01" db="EMBL/GenBank/DDBJ databases">
        <authorList>
            <person name="Muzny D."/>
            <person name="Qin X."/>
            <person name="Buhay C."/>
            <person name="Dugan-Rocha S."/>
            <person name="Ding Y."/>
            <person name="Chen G."/>
            <person name="Hawes A."/>
            <person name="Holder M."/>
            <person name="Jhangiani S."/>
            <person name="Johnson A."/>
            <person name="Khan Z."/>
            <person name="Li Z."/>
            <person name="Liu W."/>
            <person name="Liu X."/>
            <person name="Perez L."/>
            <person name="Shen H."/>
            <person name="Wang Q."/>
            <person name="Watt J."/>
            <person name="Xi L."/>
            <person name="Xin Y."/>
            <person name="Zhou J."/>
            <person name="Deng J."/>
            <person name="Jiang H."/>
            <person name="Liu Y."/>
            <person name="Qu J."/>
            <person name="Song X.-Z."/>
            <person name="Zhang L."/>
            <person name="Villasana D."/>
            <person name="Johnson A."/>
            <person name="Liu J."/>
            <person name="Liyanage D."/>
            <person name="Lorensuhewa L."/>
            <person name="Robinson T."/>
            <person name="Song A."/>
            <person name="Song B.-B."/>
            <person name="Dinh H."/>
            <person name="Thornton R."/>
            <person name="Coyle M."/>
            <person name="Francisco L."/>
            <person name="Jackson L."/>
            <person name="Javaid M."/>
            <person name="Korchina V."/>
            <person name="Kovar C."/>
            <person name="Mata R."/>
            <person name="Mathew T."/>
            <person name="Ngo R."/>
            <person name="Nguyen L."/>
            <person name="Nguyen N."/>
            <person name="Okwuonu G."/>
            <person name="Ongeri F."/>
            <person name="Pham C."/>
            <person name="Simmons D."/>
            <person name="Wilczek-Boney K."/>
            <person name="Hale W."/>
            <person name="Jakkamsetti A."/>
            <person name="Pham P."/>
            <person name="Ruth R."/>
            <person name="San Lucas F."/>
            <person name="Warren J."/>
            <person name="Zhang J."/>
            <person name="Zhao Z."/>
            <person name="Zhou C."/>
            <person name="Zhu D."/>
            <person name="Lee S."/>
            <person name="Bess C."/>
            <person name="Blankenburg K."/>
            <person name="Forbes L."/>
            <person name="Fu Q."/>
            <person name="Gubbala S."/>
            <person name="Hirani K."/>
            <person name="Jayaseelan J.C."/>
            <person name="Lara F."/>
            <person name="Munidasa M."/>
            <person name="Palculict T."/>
            <person name="Patil S."/>
            <person name="Pu L.-L."/>
            <person name="Saada N."/>
            <person name="Tang L."/>
            <person name="Weissenberger G."/>
            <person name="Zhu Y."/>
            <person name="Hemphill L."/>
            <person name="Shang Y."/>
            <person name="Youmans B."/>
            <person name="Ayvaz T."/>
            <person name="Ross M."/>
            <person name="Santibanez J."/>
            <person name="Aqrawi P."/>
            <person name="Gross S."/>
            <person name="Joshi V."/>
            <person name="Fowler G."/>
            <person name="Nazareth L."/>
            <person name="Reid J."/>
            <person name="Worley K."/>
            <person name="Petrosino J."/>
            <person name="Highlander S."/>
            <person name="Gibbs R."/>
        </authorList>
    </citation>
    <scope>NUCLEOTIDE SEQUENCE [LARGE SCALE GENOMIC DNA]</scope>
    <source>
        <strain evidence="2 3">SK405</strain>
    </source>
</reference>
<dbReference type="PANTHER" id="PTHR43441">
    <property type="entry name" value="RIBOSOMAL-PROTEIN-SERINE ACETYLTRANSFERASE"/>
    <property type="match status" value="1"/>
</dbReference>
<name>A0ABC9PCL0_STRSA</name>
<dbReference type="PROSITE" id="PS51186">
    <property type="entry name" value="GNAT"/>
    <property type="match status" value="1"/>
</dbReference>
<evidence type="ECO:0000313" key="2">
    <source>
        <dbReference type="EMBL" id="EGC24590.1"/>
    </source>
</evidence>
<dbReference type="EMBL" id="AEWZ01000003">
    <property type="protein sequence ID" value="EGC24590.1"/>
    <property type="molecule type" value="Genomic_DNA"/>
</dbReference>
<dbReference type="Gene3D" id="3.40.630.30">
    <property type="match status" value="1"/>
</dbReference>
<dbReference type="Proteomes" id="UP000003857">
    <property type="component" value="Unassembled WGS sequence"/>
</dbReference>
<organism evidence="2 3">
    <name type="scientific">Streptococcus sanguinis SK405</name>
    <dbReference type="NCBI Taxonomy" id="888817"/>
    <lineage>
        <taxon>Bacteria</taxon>
        <taxon>Bacillati</taxon>
        <taxon>Bacillota</taxon>
        <taxon>Bacilli</taxon>
        <taxon>Lactobacillales</taxon>
        <taxon>Streptococcaceae</taxon>
        <taxon>Streptococcus</taxon>
    </lineage>
</organism>
<gene>
    <name evidence="2" type="ORF">HMPREF9390_1655</name>
</gene>